<reference evidence="4" key="1">
    <citation type="journal article" date="2023" name="Mol. Phylogenet. Evol.">
        <title>Genome-scale phylogeny and comparative genomics of the fungal order Sordariales.</title>
        <authorList>
            <person name="Hensen N."/>
            <person name="Bonometti L."/>
            <person name="Westerberg I."/>
            <person name="Brannstrom I.O."/>
            <person name="Guillou S."/>
            <person name="Cros-Aarteil S."/>
            <person name="Calhoun S."/>
            <person name="Haridas S."/>
            <person name="Kuo A."/>
            <person name="Mondo S."/>
            <person name="Pangilinan J."/>
            <person name="Riley R."/>
            <person name="LaButti K."/>
            <person name="Andreopoulos B."/>
            <person name="Lipzen A."/>
            <person name="Chen C."/>
            <person name="Yan M."/>
            <person name="Daum C."/>
            <person name="Ng V."/>
            <person name="Clum A."/>
            <person name="Steindorff A."/>
            <person name="Ohm R.A."/>
            <person name="Martin F."/>
            <person name="Silar P."/>
            <person name="Natvig D.O."/>
            <person name="Lalanne C."/>
            <person name="Gautier V."/>
            <person name="Ament-Velasquez S.L."/>
            <person name="Kruys A."/>
            <person name="Hutchinson M.I."/>
            <person name="Powell A.J."/>
            <person name="Barry K."/>
            <person name="Miller A.N."/>
            <person name="Grigoriev I.V."/>
            <person name="Debuchy R."/>
            <person name="Gladieux P."/>
            <person name="Hiltunen Thoren M."/>
            <person name="Johannesson H."/>
        </authorList>
    </citation>
    <scope>NUCLEOTIDE SEQUENCE</scope>
    <source>
        <strain evidence="4">CBS 955.72</strain>
    </source>
</reference>
<gene>
    <name evidence="4" type="ORF">B0T25DRAFT_317845</name>
</gene>
<evidence type="ECO:0000313" key="5">
    <source>
        <dbReference type="Proteomes" id="UP001275084"/>
    </source>
</evidence>
<accession>A0AAJ0H978</accession>
<keyword evidence="2" id="KW-0812">Transmembrane</keyword>
<feature type="region of interest" description="Disordered" evidence="1">
    <location>
        <begin position="198"/>
        <end position="227"/>
    </location>
</feature>
<organism evidence="4 5">
    <name type="scientific">Lasiosphaeria hispida</name>
    <dbReference type="NCBI Taxonomy" id="260671"/>
    <lineage>
        <taxon>Eukaryota</taxon>
        <taxon>Fungi</taxon>
        <taxon>Dikarya</taxon>
        <taxon>Ascomycota</taxon>
        <taxon>Pezizomycotina</taxon>
        <taxon>Sordariomycetes</taxon>
        <taxon>Sordariomycetidae</taxon>
        <taxon>Sordariales</taxon>
        <taxon>Lasiosphaeriaceae</taxon>
        <taxon>Lasiosphaeria</taxon>
    </lineage>
</organism>
<keyword evidence="2" id="KW-0472">Membrane</keyword>
<reference evidence="4" key="2">
    <citation type="submission" date="2023-06" db="EMBL/GenBank/DDBJ databases">
        <authorList>
            <consortium name="Lawrence Berkeley National Laboratory"/>
            <person name="Haridas S."/>
            <person name="Hensen N."/>
            <person name="Bonometti L."/>
            <person name="Westerberg I."/>
            <person name="Brannstrom I.O."/>
            <person name="Guillou S."/>
            <person name="Cros-Aarteil S."/>
            <person name="Calhoun S."/>
            <person name="Kuo A."/>
            <person name="Mondo S."/>
            <person name="Pangilinan J."/>
            <person name="Riley R."/>
            <person name="Labutti K."/>
            <person name="Andreopoulos B."/>
            <person name="Lipzen A."/>
            <person name="Chen C."/>
            <person name="Yanf M."/>
            <person name="Daum C."/>
            <person name="Ng V."/>
            <person name="Clum A."/>
            <person name="Steindorff A."/>
            <person name="Ohm R."/>
            <person name="Martin F."/>
            <person name="Silar P."/>
            <person name="Natvig D."/>
            <person name="Lalanne C."/>
            <person name="Gautier V."/>
            <person name="Ament-Velasquez S.L."/>
            <person name="Kruys A."/>
            <person name="Hutchinson M.I."/>
            <person name="Powell A.J."/>
            <person name="Barry K."/>
            <person name="Miller A.N."/>
            <person name="Grigoriev I.V."/>
            <person name="Debuchy R."/>
            <person name="Gladieux P."/>
            <person name="Thoren M.H."/>
            <person name="Johannesson H."/>
        </authorList>
    </citation>
    <scope>NUCLEOTIDE SEQUENCE</scope>
    <source>
        <strain evidence="4">CBS 955.72</strain>
    </source>
</reference>
<name>A0AAJ0H978_9PEZI</name>
<dbReference type="EMBL" id="JAUIQD010000007">
    <property type="protein sequence ID" value="KAK3344106.1"/>
    <property type="molecule type" value="Genomic_DNA"/>
</dbReference>
<feature type="region of interest" description="Disordered" evidence="1">
    <location>
        <begin position="260"/>
        <end position="402"/>
    </location>
</feature>
<comment type="caution">
    <text evidence="4">The sequence shown here is derived from an EMBL/GenBank/DDBJ whole genome shotgun (WGS) entry which is preliminary data.</text>
</comment>
<sequence length="437" mass="46284">MGQSVFFSSALFGVTVQALVYPGTRETDAVAIPPDAQSPRPTIPPALHRFLRRQSYDEQTFLVAPDNTCGYVSAQKAAAYTCVETSAYCVFVTASGGGGTGVAGCCDKDVCGFRIDCLDYAQISTSSLCDAQCMSDSFTEKCTESSMRYCNTIEFPGGITDYFCHSLIGSTAQLADTTYLGQEGRTFSPLVFTDTVTRPTRTRADTESTTLPPLSTNTSDIPRSSSPTPVGAIVGGVVGGIAVLGLVCLGIFYIIRHKKPKTPPAPPAPAPGPAPETTQYNLPPPTQPGMPHETGAYDTSALKPGHQSTISAYSVAPSMPSPQQQYQSPQRQSGYSYGYGGHESVSPVPSYNHPQQSYPEQPYPQQSYHQHHVSMQSVGGQSFGPGGMSPPPQHGMAQYGQPGTVLPGVYEAGGEGYVPGRPMELDGGQVRPAHELA</sequence>
<keyword evidence="2" id="KW-1133">Transmembrane helix</keyword>
<feature type="signal peptide" evidence="3">
    <location>
        <begin position="1"/>
        <end position="18"/>
    </location>
</feature>
<evidence type="ECO:0000256" key="3">
    <source>
        <dbReference type="SAM" id="SignalP"/>
    </source>
</evidence>
<feature type="compositionally biased region" description="Low complexity" evidence="1">
    <location>
        <begin position="207"/>
        <end position="219"/>
    </location>
</feature>
<protein>
    <submittedName>
        <fullName evidence="4">Uncharacterized protein</fullName>
    </submittedName>
</protein>
<keyword evidence="3" id="KW-0732">Signal</keyword>
<feature type="chain" id="PRO_5042586222" evidence="3">
    <location>
        <begin position="19"/>
        <end position="437"/>
    </location>
</feature>
<feature type="compositionally biased region" description="Low complexity" evidence="1">
    <location>
        <begin position="353"/>
        <end position="368"/>
    </location>
</feature>
<keyword evidence="5" id="KW-1185">Reference proteome</keyword>
<evidence type="ECO:0000256" key="2">
    <source>
        <dbReference type="SAM" id="Phobius"/>
    </source>
</evidence>
<evidence type="ECO:0000256" key="1">
    <source>
        <dbReference type="SAM" id="MobiDB-lite"/>
    </source>
</evidence>
<evidence type="ECO:0000313" key="4">
    <source>
        <dbReference type="EMBL" id="KAK3344106.1"/>
    </source>
</evidence>
<feature type="compositionally biased region" description="Low complexity" evidence="1">
    <location>
        <begin position="317"/>
        <end position="336"/>
    </location>
</feature>
<feature type="transmembrane region" description="Helical" evidence="2">
    <location>
        <begin position="230"/>
        <end position="255"/>
    </location>
</feature>
<dbReference type="AlphaFoldDB" id="A0AAJ0H978"/>
<dbReference type="Proteomes" id="UP001275084">
    <property type="component" value="Unassembled WGS sequence"/>
</dbReference>
<feature type="compositionally biased region" description="Pro residues" evidence="1">
    <location>
        <begin position="262"/>
        <end position="274"/>
    </location>
</feature>
<feature type="region of interest" description="Disordered" evidence="1">
    <location>
        <begin position="417"/>
        <end position="437"/>
    </location>
</feature>
<proteinExistence type="predicted"/>